<reference evidence="6" key="1">
    <citation type="submission" date="2021-02" db="EMBL/GenBank/DDBJ databases">
        <authorList>
            <person name="Dougan E. K."/>
            <person name="Rhodes N."/>
            <person name="Thang M."/>
            <person name="Chan C."/>
        </authorList>
    </citation>
    <scope>NUCLEOTIDE SEQUENCE</scope>
</reference>
<keyword evidence="4" id="KW-0326">Glycosidase</keyword>
<dbReference type="PANTHER" id="PTHR31352">
    <property type="entry name" value="BETA-AMYLASE 1, CHLOROPLASTIC"/>
    <property type="match status" value="1"/>
</dbReference>
<name>A0A813ICA8_POLGL</name>
<dbReference type="InterPro" id="IPR001554">
    <property type="entry name" value="Glyco_hydro_14"/>
</dbReference>
<dbReference type="Gene3D" id="3.20.20.80">
    <property type="entry name" value="Glycosidases"/>
    <property type="match status" value="1"/>
</dbReference>
<comment type="caution">
    <text evidence="6">The sequence shown here is derived from an EMBL/GenBank/DDBJ whole genome shotgun (WGS) entry which is preliminary data.</text>
</comment>
<feature type="signal peptide" evidence="5">
    <location>
        <begin position="1"/>
        <end position="23"/>
    </location>
</feature>
<gene>
    <name evidence="6" type="ORF">PGLA2088_LOCUS6431</name>
</gene>
<evidence type="ECO:0000256" key="5">
    <source>
        <dbReference type="SAM" id="SignalP"/>
    </source>
</evidence>
<accession>A0A813ICA8</accession>
<feature type="chain" id="PRO_5032882277" description="Beta-amylase" evidence="5">
    <location>
        <begin position="24"/>
        <end position="454"/>
    </location>
</feature>
<evidence type="ECO:0000256" key="2">
    <source>
        <dbReference type="ARBA" id="ARBA00023277"/>
    </source>
</evidence>
<dbReference type="PRINTS" id="PR00750">
    <property type="entry name" value="BETAAMYLASE"/>
</dbReference>
<comment type="similarity">
    <text evidence="1 4">Belongs to the glycosyl hydrolase 14 family.</text>
</comment>
<evidence type="ECO:0000256" key="1">
    <source>
        <dbReference type="ARBA" id="ARBA00005652"/>
    </source>
</evidence>
<evidence type="ECO:0000256" key="4">
    <source>
        <dbReference type="RuleBase" id="RU000509"/>
    </source>
</evidence>
<dbReference type="Pfam" id="PF01373">
    <property type="entry name" value="Glyco_hydro_14"/>
    <property type="match status" value="1"/>
</dbReference>
<dbReference type="EC" id="3.2.1.2" evidence="4"/>
<proteinExistence type="inferred from homology"/>
<dbReference type="PRINTS" id="PR00842">
    <property type="entry name" value="GLHYDLASE14B"/>
</dbReference>
<dbReference type="AlphaFoldDB" id="A0A813ICA8"/>
<keyword evidence="4" id="KW-0378">Hydrolase</keyword>
<comment type="catalytic activity">
    <reaction evidence="4">
        <text>Hydrolysis of (1-&gt;4)-alpha-D-glucosidic linkages in polysaccharides so as to remove successive maltose units from the non-reducing ends of the chains.</text>
        <dbReference type="EC" id="3.2.1.2"/>
    </reaction>
</comment>
<dbReference type="InterPro" id="IPR017853">
    <property type="entry name" value="GH"/>
</dbReference>
<dbReference type="InterPro" id="IPR001371">
    <property type="entry name" value="Glyco_hydro_14B_pln"/>
</dbReference>
<dbReference type="GO" id="GO:0000272">
    <property type="term" value="P:polysaccharide catabolic process"/>
    <property type="evidence" value="ECO:0007669"/>
    <property type="project" value="UniProtKB-KW"/>
</dbReference>
<dbReference type="SUPFAM" id="SSF51445">
    <property type="entry name" value="(Trans)glycosidases"/>
    <property type="match status" value="1"/>
</dbReference>
<evidence type="ECO:0000313" key="7">
    <source>
        <dbReference type="Proteomes" id="UP000626109"/>
    </source>
</evidence>
<protein>
    <recommendedName>
        <fullName evidence="4">Beta-amylase</fullName>
        <ecNumber evidence="4">3.2.1.2</ecNumber>
    </recommendedName>
</protein>
<keyword evidence="2 4" id="KW-0119">Carbohydrate metabolism</keyword>
<evidence type="ECO:0000256" key="3">
    <source>
        <dbReference type="ARBA" id="ARBA00023326"/>
    </source>
</evidence>
<keyword evidence="5" id="KW-0732">Signal</keyword>
<dbReference type="Proteomes" id="UP000626109">
    <property type="component" value="Unassembled WGS sequence"/>
</dbReference>
<dbReference type="GO" id="GO:0016161">
    <property type="term" value="F:beta-amylase activity"/>
    <property type="evidence" value="ECO:0007669"/>
    <property type="project" value="UniProtKB-EC"/>
</dbReference>
<evidence type="ECO:0000313" key="6">
    <source>
        <dbReference type="EMBL" id="CAE8648284.1"/>
    </source>
</evidence>
<dbReference type="EMBL" id="CAJNNW010006408">
    <property type="protein sequence ID" value="CAE8648284.1"/>
    <property type="molecule type" value="Genomic_DNA"/>
</dbReference>
<sequence length="454" mass="50412">MSCLALLRLAALLAAPLATNVVAVDVFAMLPLNTVSLSGELTDPEQLERMLVGMQSAGVDGFMVDVWWGITEPCPKLYNFEAYHHLMTMARNHDLKVQIVTSFHQCGGNFGDDCYIPLPSFVSNATDIWYKDAEGFHNTEYISLFADAVPIAGRTPLEMYADWFSAFAAAFSEDLGSTIVEVMVGLGPCGELRYPSYPLGFWNFCGIGEFQCYDQYALASLKEAAAGRADDWQLPPGSVAVGSYNSKPEDTEFFTSGFASEKGKFFLEWYSAALKTHAAQVLSRAKEFFGGKTRLAGKVAGIHWWYDTSSHAAEATAGYYNTNMRNAYAEIADVFAAAGDVVLDFTCLEMRNSEQPSDCKSNPEWLVKQAQAAAVEKGVLFSGENVLQRYDNYAYEQMLSYKAQLSAVTYLRLSPELLQSDNFARFRSFVQQMHSGGRRLGVWEDQYFKNLTMV</sequence>
<organism evidence="6 7">
    <name type="scientific">Polarella glacialis</name>
    <name type="common">Dinoflagellate</name>
    <dbReference type="NCBI Taxonomy" id="89957"/>
    <lineage>
        <taxon>Eukaryota</taxon>
        <taxon>Sar</taxon>
        <taxon>Alveolata</taxon>
        <taxon>Dinophyceae</taxon>
        <taxon>Suessiales</taxon>
        <taxon>Suessiaceae</taxon>
        <taxon>Polarella</taxon>
    </lineage>
</organism>
<keyword evidence="3 4" id="KW-0624">Polysaccharide degradation</keyword>
<dbReference type="PANTHER" id="PTHR31352:SF1">
    <property type="entry name" value="BETA-AMYLASE 3, CHLOROPLASTIC"/>
    <property type="match status" value="1"/>
</dbReference>